<gene>
    <name evidence="1" type="ORF">DVH24_007861</name>
</gene>
<keyword evidence="2" id="KW-1185">Reference proteome</keyword>
<proteinExistence type="predicted"/>
<evidence type="ECO:0000313" key="1">
    <source>
        <dbReference type="EMBL" id="RXH97515.1"/>
    </source>
</evidence>
<name>A0A498JQU2_MALDO</name>
<dbReference type="Proteomes" id="UP000290289">
    <property type="component" value="Chromosome 5"/>
</dbReference>
<accession>A0A498JQU2</accession>
<sequence>MTGKPLQVVNKGITPATKDVFGLATSGPTASLPPRPQAGSAIRPPRHRLRIPNHQIHLGMALRMTHLLKMFCATPSQPKQNFTHLISLCASICWDPVFSQPQQAQSFERANQHRCRVDIEALLFSLFLFYVSWPPKPVAPSHAKEKQWANQQNGRVLELEKHLVKQLSTEEVNSLN</sequence>
<comment type="caution">
    <text evidence="1">The sequence shown here is derived from an EMBL/GenBank/DDBJ whole genome shotgun (WGS) entry which is preliminary data.</text>
</comment>
<protein>
    <submittedName>
        <fullName evidence="1">Uncharacterized protein</fullName>
    </submittedName>
</protein>
<dbReference type="AlphaFoldDB" id="A0A498JQU2"/>
<organism evidence="1 2">
    <name type="scientific">Malus domestica</name>
    <name type="common">Apple</name>
    <name type="synonym">Pyrus malus</name>
    <dbReference type="NCBI Taxonomy" id="3750"/>
    <lineage>
        <taxon>Eukaryota</taxon>
        <taxon>Viridiplantae</taxon>
        <taxon>Streptophyta</taxon>
        <taxon>Embryophyta</taxon>
        <taxon>Tracheophyta</taxon>
        <taxon>Spermatophyta</taxon>
        <taxon>Magnoliopsida</taxon>
        <taxon>eudicotyledons</taxon>
        <taxon>Gunneridae</taxon>
        <taxon>Pentapetalae</taxon>
        <taxon>rosids</taxon>
        <taxon>fabids</taxon>
        <taxon>Rosales</taxon>
        <taxon>Rosaceae</taxon>
        <taxon>Amygdaloideae</taxon>
        <taxon>Maleae</taxon>
        <taxon>Malus</taxon>
    </lineage>
</organism>
<evidence type="ECO:0000313" key="2">
    <source>
        <dbReference type="Proteomes" id="UP000290289"/>
    </source>
</evidence>
<reference evidence="1 2" key="1">
    <citation type="submission" date="2018-10" db="EMBL/GenBank/DDBJ databases">
        <title>A high-quality apple genome assembly.</title>
        <authorList>
            <person name="Hu J."/>
        </authorList>
    </citation>
    <scope>NUCLEOTIDE SEQUENCE [LARGE SCALE GENOMIC DNA]</scope>
    <source>
        <strain evidence="2">cv. HFTH1</strain>
        <tissue evidence="1">Young leaf</tissue>
    </source>
</reference>
<dbReference type="EMBL" id="RDQH01000331">
    <property type="protein sequence ID" value="RXH97515.1"/>
    <property type="molecule type" value="Genomic_DNA"/>
</dbReference>